<dbReference type="Gene3D" id="3.30.1330.80">
    <property type="entry name" value="Hypothetical protein, similar to alpha- acetolactate decarboxylase, domain 2"/>
    <property type="match status" value="1"/>
</dbReference>
<dbReference type="STRING" id="1801774.A3A05_01620"/>
<dbReference type="PANTHER" id="PTHR34988">
    <property type="entry name" value="PROTEIN, PUTATIVE-RELATED"/>
    <property type="match status" value="1"/>
</dbReference>
<dbReference type="SUPFAM" id="SSF117856">
    <property type="entry name" value="AF0104/ALDC/Ptd012-like"/>
    <property type="match status" value="1"/>
</dbReference>
<sequence length="140" mass="16047">MQIILESQNKSVIKIEKGEDCLEILKSLAKERDKSFLFSIIGACSLVELSYYDLKNRKYFSKEFTEENMEILNVNGNVAWSEDEPIVHAHGVFSNENYETFGGHVVKLVISLTGETIIDWLPEKIIKKYDEETGLKLLSK</sequence>
<organism evidence="2 3">
    <name type="scientific">Candidatus Nomurabacteria bacterium RIFCSPLOWO2_01_FULL_41_12</name>
    <dbReference type="NCBI Taxonomy" id="1801774"/>
    <lineage>
        <taxon>Bacteria</taxon>
        <taxon>Candidatus Nomuraibacteriota</taxon>
    </lineage>
</organism>
<evidence type="ECO:0000313" key="3">
    <source>
        <dbReference type="Proteomes" id="UP000176187"/>
    </source>
</evidence>
<dbReference type="InterPro" id="IPR005175">
    <property type="entry name" value="PPC_dom"/>
</dbReference>
<feature type="domain" description="PPC" evidence="1">
    <location>
        <begin position="5"/>
        <end position="140"/>
    </location>
</feature>
<name>A0A1F6WUN2_9BACT</name>
<dbReference type="AlphaFoldDB" id="A0A1F6WUN2"/>
<dbReference type="PANTHER" id="PTHR34988:SF1">
    <property type="entry name" value="DNA-BINDING PROTEIN"/>
    <property type="match status" value="1"/>
</dbReference>
<dbReference type="Proteomes" id="UP000176187">
    <property type="component" value="Unassembled WGS sequence"/>
</dbReference>
<gene>
    <name evidence="2" type="ORF">A3A05_01620</name>
</gene>
<protein>
    <recommendedName>
        <fullName evidence="1">PPC domain-containing protein</fullName>
    </recommendedName>
</protein>
<dbReference type="PROSITE" id="PS51742">
    <property type="entry name" value="PPC"/>
    <property type="match status" value="1"/>
</dbReference>
<evidence type="ECO:0000259" key="1">
    <source>
        <dbReference type="PROSITE" id="PS51742"/>
    </source>
</evidence>
<evidence type="ECO:0000313" key="2">
    <source>
        <dbReference type="EMBL" id="OGI85603.1"/>
    </source>
</evidence>
<comment type="caution">
    <text evidence="2">The sequence shown here is derived from an EMBL/GenBank/DDBJ whole genome shotgun (WGS) entry which is preliminary data.</text>
</comment>
<accession>A0A1F6WUN2</accession>
<dbReference type="Pfam" id="PF03479">
    <property type="entry name" value="PCC"/>
    <property type="match status" value="1"/>
</dbReference>
<dbReference type="CDD" id="cd11378">
    <property type="entry name" value="DUF296"/>
    <property type="match status" value="1"/>
</dbReference>
<proteinExistence type="predicted"/>
<reference evidence="2 3" key="1">
    <citation type="journal article" date="2016" name="Nat. Commun.">
        <title>Thousands of microbial genomes shed light on interconnected biogeochemical processes in an aquifer system.</title>
        <authorList>
            <person name="Anantharaman K."/>
            <person name="Brown C.T."/>
            <person name="Hug L.A."/>
            <person name="Sharon I."/>
            <person name="Castelle C.J."/>
            <person name="Probst A.J."/>
            <person name="Thomas B.C."/>
            <person name="Singh A."/>
            <person name="Wilkins M.J."/>
            <person name="Karaoz U."/>
            <person name="Brodie E.L."/>
            <person name="Williams K.H."/>
            <person name="Hubbard S.S."/>
            <person name="Banfield J.F."/>
        </authorList>
    </citation>
    <scope>NUCLEOTIDE SEQUENCE [LARGE SCALE GENOMIC DNA]</scope>
</reference>
<dbReference type="EMBL" id="MFUY01000027">
    <property type="protein sequence ID" value="OGI85603.1"/>
    <property type="molecule type" value="Genomic_DNA"/>
</dbReference>